<dbReference type="PANTHER" id="PTHR46484">
    <property type="entry name" value="SI:CH211-171H4.5-RELATED"/>
    <property type="match status" value="1"/>
</dbReference>
<keyword evidence="2" id="KW-1133">Transmembrane helix</keyword>
<evidence type="ECO:0000256" key="2">
    <source>
        <dbReference type="SAM" id="Phobius"/>
    </source>
</evidence>
<comment type="caution">
    <text evidence="5">The sequence shown here is derived from an EMBL/GenBank/DDBJ whole genome shotgun (WGS) entry which is preliminary data.</text>
</comment>
<evidence type="ECO:0000256" key="1">
    <source>
        <dbReference type="SAM" id="MobiDB-lite"/>
    </source>
</evidence>
<evidence type="ECO:0000256" key="3">
    <source>
        <dbReference type="SAM" id="SignalP"/>
    </source>
</evidence>
<gene>
    <name evidence="5" type="ORF">AMELA_G00227910</name>
</gene>
<feature type="domain" description="Ig-like" evidence="4">
    <location>
        <begin position="140"/>
        <end position="237"/>
    </location>
</feature>
<dbReference type="PROSITE" id="PS50835">
    <property type="entry name" value="IG_LIKE"/>
    <property type="match status" value="2"/>
</dbReference>
<protein>
    <recommendedName>
        <fullName evidence="4">Ig-like domain-containing protein</fullName>
    </recommendedName>
</protein>
<feature type="signal peptide" evidence="3">
    <location>
        <begin position="1"/>
        <end position="18"/>
    </location>
</feature>
<reference evidence="5 6" key="1">
    <citation type="submission" date="2020-02" db="EMBL/GenBank/DDBJ databases">
        <title>A chromosome-scale genome assembly of the black bullhead catfish (Ameiurus melas).</title>
        <authorList>
            <person name="Wen M."/>
            <person name="Zham M."/>
            <person name="Cabau C."/>
            <person name="Klopp C."/>
            <person name="Donnadieu C."/>
            <person name="Roques C."/>
            <person name="Bouchez O."/>
            <person name="Lampietro C."/>
            <person name="Jouanno E."/>
            <person name="Herpin A."/>
            <person name="Louis A."/>
            <person name="Berthelot C."/>
            <person name="Parey E."/>
            <person name="Roest-Crollius H."/>
            <person name="Braasch I."/>
            <person name="Postlethwait J."/>
            <person name="Robinson-Rechavi M."/>
            <person name="Echchiki A."/>
            <person name="Begum T."/>
            <person name="Montfort J."/>
            <person name="Schartl M."/>
            <person name="Bobe J."/>
            <person name="Guiguen Y."/>
        </authorList>
    </citation>
    <scope>NUCLEOTIDE SEQUENCE [LARGE SCALE GENOMIC DNA]</scope>
    <source>
        <strain evidence="5">M_S1</strain>
        <tissue evidence="5">Blood</tissue>
    </source>
</reference>
<dbReference type="InterPro" id="IPR013783">
    <property type="entry name" value="Ig-like_fold"/>
</dbReference>
<keyword evidence="6" id="KW-1185">Reference proteome</keyword>
<feature type="transmembrane region" description="Helical" evidence="2">
    <location>
        <begin position="426"/>
        <end position="449"/>
    </location>
</feature>
<dbReference type="PANTHER" id="PTHR46484:SF3">
    <property type="entry name" value="MYELIN-ASSOCIATED GLYCOPROTEIN-LIKE"/>
    <property type="match status" value="1"/>
</dbReference>
<accession>A0A7J6A0M5</accession>
<name>A0A7J6A0M5_AMEME</name>
<dbReference type="InterPro" id="IPR013106">
    <property type="entry name" value="Ig_V-set"/>
</dbReference>
<evidence type="ECO:0000313" key="6">
    <source>
        <dbReference type="Proteomes" id="UP000593565"/>
    </source>
</evidence>
<evidence type="ECO:0000259" key="4">
    <source>
        <dbReference type="PROSITE" id="PS50835"/>
    </source>
</evidence>
<organism evidence="5 6">
    <name type="scientific">Ameiurus melas</name>
    <name type="common">Black bullhead</name>
    <name type="synonym">Silurus melas</name>
    <dbReference type="NCBI Taxonomy" id="219545"/>
    <lineage>
        <taxon>Eukaryota</taxon>
        <taxon>Metazoa</taxon>
        <taxon>Chordata</taxon>
        <taxon>Craniata</taxon>
        <taxon>Vertebrata</taxon>
        <taxon>Euteleostomi</taxon>
        <taxon>Actinopterygii</taxon>
        <taxon>Neopterygii</taxon>
        <taxon>Teleostei</taxon>
        <taxon>Ostariophysi</taxon>
        <taxon>Siluriformes</taxon>
        <taxon>Ictaluridae</taxon>
        <taxon>Ameiurus</taxon>
    </lineage>
</organism>
<dbReference type="SUPFAM" id="SSF48726">
    <property type="entry name" value="Immunoglobulin"/>
    <property type="match status" value="3"/>
</dbReference>
<dbReference type="Proteomes" id="UP000593565">
    <property type="component" value="Unassembled WGS sequence"/>
</dbReference>
<dbReference type="EMBL" id="JAAGNN010000020">
    <property type="protein sequence ID" value="KAF4076233.1"/>
    <property type="molecule type" value="Genomic_DNA"/>
</dbReference>
<dbReference type="Pfam" id="PF07686">
    <property type="entry name" value="V-set"/>
    <property type="match status" value="1"/>
</dbReference>
<keyword evidence="2" id="KW-0812">Transmembrane</keyword>
<dbReference type="InterPro" id="IPR036179">
    <property type="entry name" value="Ig-like_dom_sf"/>
</dbReference>
<evidence type="ECO:0000313" key="5">
    <source>
        <dbReference type="EMBL" id="KAF4076233.1"/>
    </source>
</evidence>
<dbReference type="InterPro" id="IPR003599">
    <property type="entry name" value="Ig_sub"/>
</dbReference>
<proteinExistence type="predicted"/>
<keyword evidence="3" id="KW-0732">Signal</keyword>
<dbReference type="AlphaFoldDB" id="A0A7J6A0M5"/>
<dbReference type="Gene3D" id="2.60.40.10">
    <property type="entry name" value="Immunoglobulins"/>
    <property type="match status" value="3"/>
</dbReference>
<dbReference type="SMART" id="SM00409">
    <property type="entry name" value="IG"/>
    <property type="match status" value="3"/>
</dbReference>
<keyword evidence="2" id="KW-0472">Membrane</keyword>
<feature type="compositionally biased region" description="Basic and acidic residues" evidence="1">
    <location>
        <begin position="524"/>
        <end position="540"/>
    </location>
</feature>
<sequence length="564" mass="62673">MIFITTVVFVCLCWSVRAGLVPTVPDHVFAVQGSCALISCSFPSVNGSGVGVGVRLRYRPSNPWRRHQTAFSSDGADQTESRFKGRITLSGDLSVGNCSLTINDISTSDPDTYELELRERRGSWGRATVIHVSVTRVPEPPALSVPSTVVLGQTVILNCSVRINCPLAPPRLLWVWERGGAEGAGEVRGTERVQIEGGSSSFISSLSFTSSELVKPRIRCNAHHHGNKRSSSFADINIHFPPMDVSVEVHTVRVREGGSVQLVCVCKADPPVIEYQWSYTYSSSVLSLHHHTYSIRLHNVTRHTRVQCTARNALGHATSPSTHVNVQYAPMIVQNASGCVWDAQVQECVCVVDSNPLSLITWSVNGSVPPLNFNITSSHTHHTLQETLRGHTNTPLSITCYAFNRLGNDTHTLWLQRGEDSLMQHLMSVGFSVLLLILLFIAAPLLVCLCRRRTGRRRRGMGCASGVYPRAVSVYQERTPLYINCSEVTHIYTNGSYQLIYQNCTPCFIRTTQTHKRQRRGARRERDRQIPAGQMERERQTPASFLTSVYLGESAVFVHFRVVH</sequence>
<feature type="region of interest" description="Disordered" evidence="1">
    <location>
        <begin position="515"/>
        <end position="540"/>
    </location>
</feature>
<dbReference type="InterPro" id="IPR007110">
    <property type="entry name" value="Ig-like_dom"/>
</dbReference>
<feature type="domain" description="Ig-like" evidence="4">
    <location>
        <begin position="241"/>
        <end position="327"/>
    </location>
</feature>
<feature type="chain" id="PRO_5029662518" description="Ig-like domain-containing protein" evidence="3">
    <location>
        <begin position="19"/>
        <end position="564"/>
    </location>
</feature>